<sequence length="107" mass="11696">MDLPQVIADLVNAQNSFDSVAYANCFSETAVVSDEGKTHSGRREIERWIAEANERYKSVMKPLEYTGNGSLAILSAEVSGTFPGSPLVLKFHFEIVDGKIKSLSVTD</sequence>
<accession>A0A2S1SK82</accession>
<evidence type="ECO:0000313" key="2">
    <source>
        <dbReference type="EMBL" id="AWI26779.1"/>
    </source>
</evidence>
<protein>
    <recommendedName>
        <fullName evidence="1">SnoaL-like domain-containing protein</fullName>
    </recommendedName>
</protein>
<proteinExistence type="predicted"/>
<dbReference type="InterPro" id="IPR037401">
    <property type="entry name" value="SnoaL-like"/>
</dbReference>
<reference evidence="2 3" key="1">
    <citation type="submission" date="2018-05" db="EMBL/GenBank/DDBJ databases">
        <title>Genome sequencing of Flavobacterium sp. HYN0049.</title>
        <authorList>
            <person name="Yi H."/>
            <person name="Baek C."/>
        </authorList>
    </citation>
    <scope>NUCLEOTIDE SEQUENCE [LARGE SCALE GENOMIC DNA]</scope>
    <source>
        <strain evidence="2 3">HYN0049</strain>
    </source>
</reference>
<feature type="domain" description="SnoaL-like" evidence="1">
    <location>
        <begin position="9"/>
        <end position="101"/>
    </location>
</feature>
<dbReference type="InterPro" id="IPR032710">
    <property type="entry name" value="NTF2-like_dom_sf"/>
</dbReference>
<gene>
    <name evidence="2" type="ORF">HYN49_13225</name>
</gene>
<dbReference type="AlphaFoldDB" id="A0A2S1SK82"/>
<name>A0A2S1SK82_9FLAO</name>
<evidence type="ECO:0000313" key="3">
    <source>
        <dbReference type="Proteomes" id="UP000244937"/>
    </source>
</evidence>
<dbReference type="OrthoDB" id="8684708at2"/>
<organism evidence="2 3">
    <name type="scientific">Flavobacterium pallidum</name>
    <dbReference type="NCBI Taxonomy" id="2172098"/>
    <lineage>
        <taxon>Bacteria</taxon>
        <taxon>Pseudomonadati</taxon>
        <taxon>Bacteroidota</taxon>
        <taxon>Flavobacteriia</taxon>
        <taxon>Flavobacteriales</taxon>
        <taxon>Flavobacteriaceae</taxon>
        <taxon>Flavobacterium</taxon>
    </lineage>
</organism>
<dbReference type="EMBL" id="CP029187">
    <property type="protein sequence ID" value="AWI26779.1"/>
    <property type="molecule type" value="Genomic_DNA"/>
</dbReference>
<dbReference type="KEGG" id="fpal:HYN49_13225"/>
<dbReference type="Proteomes" id="UP000244937">
    <property type="component" value="Chromosome"/>
</dbReference>
<dbReference type="RefSeq" id="WP_108904556.1">
    <property type="nucleotide sequence ID" value="NZ_CP029187.1"/>
</dbReference>
<dbReference type="Gene3D" id="3.10.450.50">
    <property type="match status" value="1"/>
</dbReference>
<dbReference type="Pfam" id="PF12680">
    <property type="entry name" value="SnoaL_2"/>
    <property type="match status" value="1"/>
</dbReference>
<dbReference type="SUPFAM" id="SSF54427">
    <property type="entry name" value="NTF2-like"/>
    <property type="match status" value="1"/>
</dbReference>
<keyword evidence="3" id="KW-1185">Reference proteome</keyword>
<evidence type="ECO:0000259" key="1">
    <source>
        <dbReference type="Pfam" id="PF12680"/>
    </source>
</evidence>